<gene>
    <name evidence="2" type="ORF">H5993_04680</name>
</gene>
<feature type="compositionally biased region" description="Low complexity" evidence="1">
    <location>
        <begin position="211"/>
        <end position="255"/>
    </location>
</feature>
<dbReference type="Gene3D" id="2.170.120.30">
    <property type="match status" value="1"/>
</dbReference>
<dbReference type="Proteomes" id="UP000776629">
    <property type="component" value="Unassembled WGS sequence"/>
</dbReference>
<proteinExistence type="predicted"/>
<protein>
    <recommendedName>
        <fullName evidence="4">YbbR-like protein</fullName>
    </recommendedName>
</protein>
<comment type="caution">
    <text evidence="2">The sequence shown here is derived from an EMBL/GenBank/DDBJ whole genome shotgun (WGS) entry which is preliminary data.</text>
</comment>
<dbReference type="EMBL" id="JACJJQ010000016">
    <property type="protein sequence ID" value="MBM6754056.1"/>
    <property type="molecule type" value="Genomic_DNA"/>
</dbReference>
<name>A0ABS2EPN5_9LACO</name>
<evidence type="ECO:0000313" key="3">
    <source>
        <dbReference type="Proteomes" id="UP000776629"/>
    </source>
</evidence>
<feature type="region of interest" description="Disordered" evidence="1">
    <location>
        <begin position="1"/>
        <end position="21"/>
    </location>
</feature>
<reference evidence="2 3" key="1">
    <citation type="journal article" date="2021" name="Sci. Rep.">
        <title>The distribution of antibiotic resistance genes in chicken gut microbiota commensals.</title>
        <authorList>
            <person name="Juricova H."/>
            <person name="Matiasovicova J."/>
            <person name="Kubasova T."/>
            <person name="Cejkova D."/>
            <person name="Rychlik I."/>
        </authorList>
    </citation>
    <scope>NUCLEOTIDE SEQUENCE [LARGE SCALE GENOMIC DNA]</scope>
    <source>
        <strain evidence="2 3">An810</strain>
    </source>
</reference>
<dbReference type="Pfam" id="PF07949">
    <property type="entry name" value="YbbR"/>
    <property type="match status" value="2"/>
</dbReference>
<evidence type="ECO:0008006" key="4">
    <source>
        <dbReference type="Google" id="ProtNLM"/>
    </source>
</evidence>
<dbReference type="InterPro" id="IPR012505">
    <property type="entry name" value="YbbR"/>
</dbReference>
<keyword evidence="3" id="KW-1185">Reference proteome</keyword>
<accession>A0ABS2EPN5</accession>
<dbReference type="Gene3D" id="2.170.120.40">
    <property type="entry name" value="YbbR-like domain"/>
    <property type="match status" value="1"/>
</dbReference>
<sequence>MYVNGSKNGFLHQTTRNGNSTALMSNKTETMKMPLDLTVNSQKYVVTGYPQYVRVKISGPSALVTTTMNTQNFKVYANLNNLGNGEHTVKLKTSGLNSELRARVIPATIKVKIQPRITTALPVEVRLSAKTVNGNYKVGTPKASLNTVQITGAKSEVKRVAKVIAVVNVPKNATSDLQQQVTLQAIDRRGQTVNVVVMPSTISVTVPINANKSDGNSSSSSSSESSSNKTSESQSQSSQSEKSLSSESSSDSSNS</sequence>
<organism evidence="2 3">
    <name type="scientific">Limosilactobacillus alvi</name>
    <dbReference type="NCBI Taxonomy" id="990412"/>
    <lineage>
        <taxon>Bacteria</taxon>
        <taxon>Bacillati</taxon>
        <taxon>Bacillota</taxon>
        <taxon>Bacilli</taxon>
        <taxon>Lactobacillales</taxon>
        <taxon>Lactobacillaceae</taxon>
        <taxon>Limosilactobacillus</taxon>
    </lineage>
</organism>
<dbReference type="PANTHER" id="PTHR37804:SF1">
    <property type="entry name" value="CDAA REGULATORY PROTEIN CDAR"/>
    <property type="match status" value="1"/>
</dbReference>
<evidence type="ECO:0000256" key="1">
    <source>
        <dbReference type="SAM" id="MobiDB-lite"/>
    </source>
</evidence>
<dbReference type="PANTHER" id="PTHR37804">
    <property type="entry name" value="CDAA REGULATORY PROTEIN CDAR"/>
    <property type="match status" value="1"/>
</dbReference>
<feature type="region of interest" description="Disordered" evidence="1">
    <location>
        <begin position="207"/>
        <end position="255"/>
    </location>
</feature>
<evidence type="ECO:0000313" key="2">
    <source>
        <dbReference type="EMBL" id="MBM6754056.1"/>
    </source>
</evidence>
<dbReference type="InterPro" id="IPR053154">
    <property type="entry name" value="c-di-AMP_regulator"/>
</dbReference>